<evidence type="ECO:0000256" key="2">
    <source>
        <dbReference type="SAM" id="SignalP"/>
    </source>
</evidence>
<reference evidence="3" key="1">
    <citation type="submission" date="2021-01" db="EMBL/GenBank/DDBJ databases">
        <authorList>
            <person name="Corre E."/>
            <person name="Pelletier E."/>
            <person name="Niang G."/>
            <person name="Scheremetjew M."/>
            <person name="Finn R."/>
            <person name="Kale V."/>
            <person name="Holt S."/>
            <person name="Cochrane G."/>
            <person name="Meng A."/>
            <person name="Brown T."/>
            <person name="Cohen L."/>
        </authorList>
    </citation>
    <scope>NUCLEOTIDE SEQUENCE</scope>
    <source>
        <strain evidence="3">CCMP125</strain>
    </source>
</reference>
<gene>
    <name evidence="3" type="ORF">APAL1065_LOCUS19133</name>
</gene>
<dbReference type="EMBL" id="HBHT01028491">
    <property type="protein sequence ID" value="CAD9979787.1"/>
    <property type="molecule type" value="Transcribed_RNA"/>
</dbReference>
<feature type="chain" id="PRO_5031259807" evidence="2">
    <location>
        <begin position="29"/>
        <end position="226"/>
    </location>
</feature>
<protein>
    <submittedName>
        <fullName evidence="3">Uncharacterized protein</fullName>
    </submittedName>
</protein>
<feature type="compositionally biased region" description="Polar residues" evidence="1">
    <location>
        <begin position="65"/>
        <end position="76"/>
    </location>
</feature>
<keyword evidence="2" id="KW-0732">Signal</keyword>
<feature type="region of interest" description="Disordered" evidence="1">
    <location>
        <begin position="57"/>
        <end position="79"/>
    </location>
</feature>
<proteinExistence type="predicted"/>
<feature type="signal peptide" evidence="2">
    <location>
        <begin position="1"/>
        <end position="28"/>
    </location>
</feature>
<sequence length="226" mass="24758">MMILTMKKQLSASAWILLFGSMAVLASGFSTRPMVVHGRNVKTTEFMHKATSQEIPALESEMERQGNSPNANTETSTRSRRQVLSSLFAAVAAVPTTLTLLPTEPSQATYTSYTRREQDWQERQANGDVQYSSARQLRQQLRELVPQNSDNSRIFCPNGPSAAVSPLMENKCGDRQAMPSVYGRSNDAMGNSIPGFSDQWMQNQGGNIAEGTGGFPEYAGVGKGRK</sequence>
<dbReference type="AlphaFoldDB" id="A0A7S3DU61"/>
<evidence type="ECO:0000256" key="1">
    <source>
        <dbReference type="SAM" id="MobiDB-lite"/>
    </source>
</evidence>
<feature type="region of interest" description="Disordered" evidence="1">
    <location>
        <begin position="201"/>
        <end position="226"/>
    </location>
</feature>
<organism evidence="3">
    <name type="scientific">Entomoneis paludosa</name>
    <dbReference type="NCBI Taxonomy" id="265537"/>
    <lineage>
        <taxon>Eukaryota</taxon>
        <taxon>Sar</taxon>
        <taxon>Stramenopiles</taxon>
        <taxon>Ochrophyta</taxon>
        <taxon>Bacillariophyta</taxon>
        <taxon>Bacillariophyceae</taxon>
        <taxon>Bacillariophycidae</taxon>
        <taxon>Entomoneidaceae</taxon>
        <taxon>Entomoneis</taxon>
    </lineage>
</organism>
<evidence type="ECO:0000313" key="3">
    <source>
        <dbReference type="EMBL" id="CAD9979787.1"/>
    </source>
</evidence>
<name>A0A7S3DU61_9STRA</name>
<accession>A0A7S3DU61</accession>